<reference evidence="2 3" key="1">
    <citation type="journal article" date="2019" name="Int. J. Syst. Evol. Microbiol.">
        <title>The Global Catalogue of Microorganisms (GCM) 10K type strain sequencing project: providing services to taxonomists for standard genome sequencing and annotation.</title>
        <authorList>
            <consortium name="The Broad Institute Genomics Platform"/>
            <consortium name="The Broad Institute Genome Sequencing Center for Infectious Disease"/>
            <person name="Wu L."/>
            <person name="Ma J."/>
        </authorList>
    </citation>
    <scope>NUCLEOTIDE SEQUENCE [LARGE SCALE GENOMIC DNA]</scope>
    <source>
        <strain evidence="2 3">JCM 13250</strain>
    </source>
</reference>
<dbReference type="Proteomes" id="UP001500218">
    <property type="component" value="Unassembled WGS sequence"/>
</dbReference>
<feature type="region of interest" description="Disordered" evidence="1">
    <location>
        <begin position="145"/>
        <end position="179"/>
    </location>
</feature>
<dbReference type="PROSITE" id="PS51257">
    <property type="entry name" value="PROKAR_LIPOPROTEIN"/>
    <property type="match status" value="1"/>
</dbReference>
<evidence type="ECO:0000256" key="1">
    <source>
        <dbReference type="SAM" id="MobiDB-lite"/>
    </source>
</evidence>
<proteinExistence type="predicted"/>
<accession>A0ABN2MCH4</accession>
<gene>
    <name evidence="2" type="ORF">GCM10009682_44450</name>
</gene>
<name>A0ABN2MCH4_9ACTN</name>
<evidence type="ECO:0000313" key="2">
    <source>
        <dbReference type="EMBL" id="GAA1818825.1"/>
    </source>
</evidence>
<sequence length="179" mass="18535">MGGPTRVTVVSRPARGVAVVVAVMVTAVVTGCSARPPVSPDLVRAAGERALPLVEKGPGARFLEPGQQLRCVVRAFGVEPADATAIDQVTVVYAGATCVVVAPGVPYDRSTGSQAPVVVHLDTGVVEQPGDGAQFSADIDRMFPEELRDRAADPVPNSDDAAVDAELRSRFAQAQATPH</sequence>
<dbReference type="RefSeq" id="WP_344135614.1">
    <property type="nucleotide sequence ID" value="NZ_BAAALT010000157.1"/>
</dbReference>
<organism evidence="2 3">
    <name type="scientific">Luedemannella flava</name>
    <dbReference type="NCBI Taxonomy" id="349316"/>
    <lineage>
        <taxon>Bacteria</taxon>
        <taxon>Bacillati</taxon>
        <taxon>Actinomycetota</taxon>
        <taxon>Actinomycetes</taxon>
        <taxon>Micromonosporales</taxon>
        <taxon>Micromonosporaceae</taxon>
        <taxon>Luedemannella</taxon>
    </lineage>
</organism>
<dbReference type="EMBL" id="BAAALT010000157">
    <property type="protein sequence ID" value="GAA1818825.1"/>
    <property type="molecule type" value="Genomic_DNA"/>
</dbReference>
<protein>
    <recommendedName>
        <fullName evidence="4">DUF4333 domain-containing protein</fullName>
    </recommendedName>
</protein>
<keyword evidence="3" id="KW-1185">Reference proteome</keyword>
<comment type="caution">
    <text evidence="2">The sequence shown here is derived from an EMBL/GenBank/DDBJ whole genome shotgun (WGS) entry which is preliminary data.</text>
</comment>
<evidence type="ECO:0000313" key="3">
    <source>
        <dbReference type="Proteomes" id="UP001500218"/>
    </source>
</evidence>
<evidence type="ECO:0008006" key="4">
    <source>
        <dbReference type="Google" id="ProtNLM"/>
    </source>
</evidence>